<dbReference type="AlphaFoldDB" id="A0AAC9LCP0"/>
<proteinExistence type="predicted"/>
<dbReference type="GO" id="GO:0032791">
    <property type="term" value="F:lead ion binding"/>
    <property type="evidence" value="ECO:0007669"/>
    <property type="project" value="TreeGrafter"/>
</dbReference>
<dbReference type="InterPro" id="IPR052543">
    <property type="entry name" value="HTH_Metal-responsive_Reg"/>
</dbReference>
<feature type="domain" description="HTH arsR-type" evidence="1">
    <location>
        <begin position="2"/>
        <end position="97"/>
    </location>
</feature>
<evidence type="ECO:0000313" key="2">
    <source>
        <dbReference type="EMBL" id="APU14891.1"/>
    </source>
</evidence>
<dbReference type="InterPro" id="IPR036390">
    <property type="entry name" value="WH_DNA-bd_sf"/>
</dbReference>
<dbReference type="GO" id="GO:0003677">
    <property type="term" value="F:DNA binding"/>
    <property type="evidence" value="ECO:0007669"/>
    <property type="project" value="TreeGrafter"/>
</dbReference>
<dbReference type="GO" id="GO:0003700">
    <property type="term" value="F:DNA-binding transcription factor activity"/>
    <property type="evidence" value="ECO:0007669"/>
    <property type="project" value="InterPro"/>
</dbReference>
<dbReference type="SUPFAM" id="SSF46785">
    <property type="entry name" value="Winged helix' DNA-binding domain"/>
    <property type="match status" value="1"/>
</dbReference>
<gene>
    <name evidence="2" type="ORF">UA74_14165</name>
</gene>
<dbReference type="GO" id="GO:0097063">
    <property type="term" value="F:cadmium ion sensor activity"/>
    <property type="evidence" value="ECO:0007669"/>
    <property type="project" value="TreeGrafter"/>
</dbReference>
<dbReference type="KEGG" id="acad:UA74_14165"/>
<dbReference type="PANTHER" id="PTHR39168:SF1">
    <property type="entry name" value="TRANSCRIPTIONAL REGULATORY PROTEIN"/>
    <property type="match status" value="1"/>
</dbReference>
<evidence type="ECO:0000313" key="3">
    <source>
        <dbReference type="Proteomes" id="UP000185511"/>
    </source>
</evidence>
<protein>
    <submittedName>
        <fullName evidence="2">Transcriptional regulator</fullName>
    </submittedName>
</protein>
<dbReference type="RefSeq" id="WP_075764533.1">
    <property type="nucleotide sequence ID" value="NZ_CP016076.1"/>
</dbReference>
<keyword evidence="3" id="KW-1185">Reference proteome</keyword>
<dbReference type="SMART" id="SM00418">
    <property type="entry name" value="HTH_ARSR"/>
    <property type="match status" value="1"/>
</dbReference>
<dbReference type="Gene3D" id="1.10.10.10">
    <property type="entry name" value="Winged helix-like DNA-binding domain superfamily/Winged helix DNA-binding domain"/>
    <property type="match status" value="1"/>
</dbReference>
<dbReference type="EMBL" id="CP016076">
    <property type="protein sequence ID" value="APU14891.1"/>
    <property type="molecule type" value="Genomic_DNA"/>
</dbReference>
<dbReference type="GO" id="GO:0046686">
    <property type="term" value="P:response to cadmium ion"/>
    <property type="evidence" value="ECO:0007669"/>
    <property type="project" value="TreeGrafter"/>
</dbReference>
<sequence length="239" mass="25039">MAPAHRGEALANLAGLLADRSRAAICLALLDGRAWTAMELAGHVGVAASTTTEHLNRLVAGGLLVERRQGRHRYVELANPATATLLEDLVSWLGPLPERPSGLRAVNAAVATARARTCYDHLAGTLGVSITDAMLGGGLLDTTAGLALTAAGRGWLVDTMGLSEQVLRAGRRPVVRACLDWTERRSHLAGAVGAALCARLLEQDWIRRVQPGRAVRLTAAGVTGLHATLGLDARALGLH</sequence>
<organism evidence="2 3">
    <name type="scientific">Actinoalloteichus fjordicus</name>
    <dbReference type="NCBI Taxonomy" id="1612552"/>
    <lineage>
        <taxon>Bacteria</taxon>
        <taxon>Bacillati</taxon>
        <taxon>Actinomycetota</taxon>
        <taxon>Actinomycetes</taxon>
        <taxon>Pseudonocardiales</taxon>
        <taxon>Pseudonocardiaceae</taxon>
        <taxon>Actinoalloteichus</taxon>
    </lineage>
</organism>
<name>A0AAC9LCP0_9PSEU</name>
<dbReference type="PROSITE" id="PS50987">
    <property type="entry name" value="HTH_ARSR_2"/>
    <property type="match status" value="1"/>
</dbReference>
<dbReference type="Pfam" id="PF12840">
    <property type="entry name" value="HTH_20"/>
    <property type="match status" value="1"/>
</dbReference>
<accession>A0AAC9LCP0</accession>
<dbReference type="PANTHER" id="PTHR39168">
    <property type="entry name" value="TRANSCRIPTIONAL REGULATOR-RELATED"/>
    <property type="match status" value="1"/>
</dbReference>
<reference evidence="3" key="1">
    <citation type="submission" date="2016-06" db="EMBL/GenBank/DDBJ databases">
        <title>Complete genome sequence of Actinoalloteichus fjordicus DSM 46855 (=ADI127-17), type strain of the new species Actinoalloteichus fjordicus.</title>
        <authorList>
            <person name="Ruckert C."/>
            <person name="Nouioui I."/>
            <person name="Willmese J."/>
            <person name="van Wezel G."/>
            <person name="Klenk H.-P."/>
            <person name="Kalinowski J."/>
            <person name="Zotchev S.B."/>
        </authorList>
    </citation>
    <scope>NUCLEOTIDE SEQUENCE [LARGE SCALE GENOMIC DNA]</scope>
    <source>
        <strain evidence="3">ADI127-7</strain>
    </source>
</reference>
<evidence type="ECO:0000259" key="1">
    <source>
        <dbReference type="PROSITE" id="PS50987"/>
    </source>
</evidence>
<dbReference type="GO" id="GO:0010288">
    <property type="term" value="P:response to lead ion"/>
    <property type="evidence" value="ECO:0007669"/>
    <property type="project" value="TreeGrafter"/>
</dbReference>
<dbReference type="Proteomes" id="UP000185511">
    <property type="component" value="Chromosome"/>
</dbReference>
<dbReference type="InterPro" id="IPR001845">
    <property type="entry name" value="HTH_ArsR_DNA-bd_dom"/>
</dbReference>
<dbReference type="InterPro" id="IPR036388">
    <property type="entry name" value="WH-like_DNA-bd_sf"/>
</dbReference>
<dbReference type="InterPro" id="IPR011991">
    <property type="entry name" value="ArsR-like_HTH"/>
</dbReference>
<dbReference type="CDD" id="cd00090">
    <property type="entry name" value="HTH_ARSR"/>
    <property type="match status" value="1"/>
</dbReference>